<evidence type="ECO:0000313" key="6">
    <source>
        <dbReference type="Proteomes" id="UP001348641"/>
    </source>
</evidence>
<reference evidence="5 6" key="1">
    <citation type="submission" date="2023-07" db="EMBL/GenBank/DDBJ databases">
        <authorList>
            <person name="Girao M."/>
            <person name="Carvalho M.F."/>
        </authorList>
    </citation>
    <scope>NUCLEOTIDE SEQUENCE [LARGE SCALE GENOMIC DNA]</scope>
    <source>
        <strain evidence="5 6">66/93</strain>
    </source>
</reference>
<feature type="domain" description="Gfo/Idh/MocA-like oxidoreductase N-terminal" evidence="2">
    <location>
        <begin position="8"/>
        <end position="123"/>
    </location>
</feature>
<dbReference type="PANTHER" id="PTHR43377">
    <property type="entry name" value="BILIVERDIN REDUCTASE A"/>
    <property type="match status" value="1"/>
</dbReference>
<proteinExistence type="predicted"/>
<dbReference type="PANTHER" id="PTHR43377:SF1">
    <property type="entry name" value="BILIVERDIN REDUCTASE A"/>
    <property type="match status" value="1"/>
</dbReference>
<dbReference type="Gene3D" id="3.40.50.150">
    <property type="entry name" value="Vaccinia Virus protein VP39"/>
    <property type="match status" value="1"/>
</dbReference>
<dbReference type="InterPro" id="IPR029063">
    <property type="entry name" value="SAM-dependent_MTases_sf"/>
</dbReference>
<evidence type="ECO:0000259" key="2">
    <source>
        <dbReference type="Pfam" id="PF01408"/>
    </source>
</evidence>
<sequence length="655" mass="69578">MNAPAPLRTVVCGTNFGRLYIDAVRRHPGFTLAGLLSTGSSHSRELAERHGVPCYTSPDELPADVDAAVVAVPAAVMGGQGSELARTLLARGVHVLQEHPLHPDELSESLRTARKAGRQFQVNTHYPHVAPVREFIEAARRLRRLQRVLFVDAAAPVHVLAPLIDILARALGGTRPWRLGDPVPPSEDVVAAAKGEAPLSLLHGAIAGAPLTLRVHNQIHPGDRDNHSLFWHRVAVGTEGGVLTLADTHGPVLWHPRIHSPRDSGHRLVFTPGTGAESLRLPASAVLGQAGPPPRISEIFSELWPAAIGEALGGFAAAVAEGGDPLRSAQQDLAVFALWRELMERLGPPELIRPPAPEPLAPDVLAAPGADALAEPAASGPGATARPAPAPPGEPARPHAADLSDYNEAAEFFDLGAREHTARTGPAVVACLSGIDPRNGPLVDVGAGSGLVTRQVAAAYPDCRVIAAEPAAGMRALLTGRVGDDPGLAKRVTVLPHAAERLLEPGVLPDRLCGVVICGVLGHLDPDLRRDLLRGLAERLAPGAPIVVELTGMREPMRMAPTLLRHAELGEQRYEWWMSGRPDGPDRMRLDTEWRVLRGGEPVRTVREQYRWYTLELEQLARESGLRLAPPPAPHAAGVPYLGTLTAPGDGAVTT</sequence>
<feature type="domain" description="Thiazolinyl imine reductase-like C-terminal" evidence="4">
    <location>
        <begin position="151"/>
        <end position="254"/>
    </location>
</feature>
<evidence type="ECO:0000256" key="1">
    <source>
        <dbReference type="SAM" id="MobiDB-lite"/>
    </source>
</evidence>
<evidence type="ECO:0000313" key="5">
    <source>
        <dbReference type="EMBL" id="MEE2054077.1"/>
    </source>
</evidence>
<gene>
    <name evidence="5" type="ORF">Q8A49_26605</name>
</gene>
<dbReference type="EMBL" id="JAUUCC010000095">
    <property type="protein sequence ID" value="MEE2054077.1"/>
    <property type="molecule type" value="Genomic_DNA"/>
</dbReference>
<dbReference type="Pfam" id="PF21390">
    <property type="entry name" value="Irp3-like_C"/>
    <property type="match status" value="1"/>
</dbReference>
<evidence type="ECO:0000259" key="3">
    <source>
        <dbReference type="Pfam" id="PF13649"/>
    </source>
</evidence>
<feature type="compositionally biased region" description="Low complexity" evidence="1">
    <location>
        <begin position="373"/>
        <end position="387"/>
    </location>
</feature>
<organism evidence="5 6">
    <name type="scientific">Nocardiopsis tropica</name>
    <dbReference type="NCBI Taxonomy" id="109330"/>
    <lineage>
        <taxon>Bacteria</taxon>
        <taxon>Bacillati</taxon>
        <taxon>Actinomycetota</taxon>
        <taxon>Actinomycetes</taxon>
        <taxon>Streptosporangiales</taxon>
        <taxon>Nocardiopsidaceae</taxon>
        <taxon>Nocardiopsis</taxon>
    </lineage>
</organism>
<dbReference type="InterPro" id="IPR051450">
    <property type="entry name" value="Gfo/Idh/MocA_Oxidoreductases"/>
</dbReference>
<dbReference type="Gene3D" id="3.40.50.720">
    <property type="entry name" value="NAD(P)-binding Rossmann-like Domain"/>
    <property type="match status" value="1"/>
</dbReference>
<dbReference type="InterPro" id="IPR048655">
    <property type="entry name" value="Irp3-like_C"/>
</dbReference>
<dbReference type="SUPFAM" id="SSF51735">
    <property type="entry name" value="NAD(P)-binding Rossmann-fold domains"/>
    <property type="match status" value="1"/>
</dbReference>
<dbReference type="InterPro" id="IPR041698">
    <property type="entry name" value="Methyltransf_25"/>
</dbReference>
<dbReference type="CDD" id="cd02440">
    <property type="entry name" value="AdoMet_MTases"/>
    <property type="match status" value="1"/>
</dbReference>
<dbReference type="Gene3D" id="3.30.360.10">
    <property type="entry name" value="Dihydrodipicolinate Reductase, domain 2"/>
    <property type="match status" value="1"/>
</dbReference>
<dbReference type="Pfam" id="PF01408">
    <property type="entry name" value="GFO_IDH_MocA"/>
    <property type="match status" value="1"/>
</dbReference>
<name>A0ABU7KXP4_9ACTN</name>
<feature type="region of interest" description="Disordered" evidence="1">
    <location>
        <begin position="373"/>
        <end position="400"/>
    </location>
</feature>
<dbReference type="NCBIfam" id="TIGR01761">
    <property type="entry name" value="thiaz-red"/>
    <property type="match status" value="1"/>
</dbReference>
<dbReference type="Proteomes" id="UP001348641">
    <property type="component" value="Unassembled WGS sequence"/>
</dbReference>
<feature type="domain" description="Methyltransferase" evidence="3">
    <location>
        <begin position="443"/>
        <end position="543"/>
    </location>
</feature>
<dbReference type="Pfam" id="PF13649">
    <property type="entry name" value="Methyltransf_25"/>
    <property type="match status" value="1"/>
</dbReference>
<dbReference type="InterPro" id="IPR000683">
    <property type="entry name" value="Gfo/Idh/MocA-like_OxRdtase_N"/>
</dbReference>
<evidence type="ECO:0000259" key="4">
    <source>
        <dbReference type="Pfam" id="PF21390"/>
    </source>
</evidence>
<dbReference type="SUPFAM" id="SSF53335">
    <property type="entry name" value="S-adenosyl-L-methionine-dependent methyltransferases"/>
    <property type="match status" value="1"/>
</dbReference>
<dbReference type="RefSeq" id="WP_330160977.1">
    <property type="nucleotide sequence ID" value="NZ_BAAAJA010000047.1"/>
</dbReference>
<comment type="caution">
    <text evidence="5">The sequence shown here is derived from an EMBL/GenBank/DDBJ whole genome shotgun (WGS) entry which is preliminary data.</text>
</comment>
<dbReference type="InterPro" id="IPR010091">
    <property type="entry name" value="Thiazolinyl_imide_reductase"/>
</dbReference>
<protein>
    <submittedName>
        <fullName evidence="5">Gfo/Idh/MocA family oxidoreductase</fullName>
    </submittedName>
</protein>
<dbReference type="InterPro" id="IPR036291">
    <property type="entry name" value="NAD(P)-bd_dom_sf"/>
</dbReference>
<accession>A0ABU7KXP4</accession>